<proteinExistence type="predicted"/>
<dbReference type="Gene3D" id="2.40.420.20">
    <property type="match status" value="1"/>
</dbReference>
<evidence type="ECO:0000313" key="2">
    <source>
        <dbReference type="EMBL" id="WEG35502.1"/>
    </source>
</evidence>
<protein>
    <submittedName>
        <fullName evidence="2">HlyD family efflux transporter periplasmic adaptor subunit</fullName>
    </submittedName>
</protein>
<gene>
    <name evidence="2" type="ORF">PYS61_06140</name>
</gene>
<name>A0ABY8C490_9FIRM</name>
<accession>A0ABY8C490</accession>
<evidence type="ECO:0000313" key="3">
    <source>
        <dbReference type="Proteomes" id="UP001220478"/>
    </source>
</evidence>
<dbReference type="EMBL" id="CP118868">
    <property type="protein sequence ID" value="WEG35502.1"/>
    <property type="molecule type" value="Genomic_DNA"/>
</dbReference>
<keyword evidence="1" id="KW-0812">Transmembrane</keyword>
<keyword evidence="1" id="KW-0472">Membrane</keyword>
<dbReference type="RefSeq" id="WP_315567978.1">
    <property type="nucleotide sequence ID" value="NZ_CP118866.1"/>
</dbReference>
<organism evidence="2 3">
    <name type="scientific">Amygdalobacter indicium</name>
    <dbReference type="NCBI Taxonomy" id="3029272"/>
    <lineage>
        <taxon>Bacteria</taxon>
        <taxon>Bacillati</taxon>
        <taxon>Bacillota</taxon>
        <taxon>Clostridia</taxon>
        <taxon>Eubacteriales</taxon>
        <taxon>Oscillospiraceae</taxon>
        <taxon>Amygdalobacter</taxon>
    </lineage>
</organism>
<reference evidence="2 3" key="1">
    <citation type="submission" date="2023-02" db="EMBL/GenBank/DDBJ databases">
        <title>Novel Oscillospiraceae bacterial genomes.</title>
        <authorList>
            <person name="Srinivasan S."/>
            <person name="Austin M.N."/>
            <person name="Fiedler T.L."/>
            <person name="Strenk S.M."/>
            <person name="Agnew K.J."/>
            <person name="Nagana Gowda G.A."/>
            <person name="Raftery D."/>
            <person name="Beamer M.A."/>
            <person name="Achilles S.L."/>
            <person name="Wiesenfeld H.C."/>
            <person name="Fredricks D.N."/>
            <person name="Hillier S.L."/>
        </authorList>
    </citation>
    <scope>NUCLEOTIDE SEQUENCE [LARGE SCALE GENOMIC DNA]</scope>
    <source>
        <strain evidence="2 3">CHIC02 1186E3-8</strain>
    </source>
</reference>
<sequence length="710" mass="79984">MAGKKFSLSNLLPVKHLADNLSKKLSKKQQQIAENVEKQDEARLDNYYYEQSGNSSFALLRQRMKNNNSFANLEKEFQQGMQAITTDDPNFAYHKSNLANLKNRRNSGGASMPAPLQNGPFADERILMPDGTLKSERKNLTSTNKKLKITGLLAAVGTALNKRNKSGKHKAEMPLIKSLSFFKKRKAANNKRTSAVKDTYPAYNPQSVMQKYNVAEQRPEQKQLKKLQQAKKESFLHNFYEIVLGTLISLLPSFNKKDRIGSAVTNDINKKNLEQINRDLDVSIAKLQKQEKRRRRITVFCFTCSLLLLTLAVAGVIMQQTRAKIHLYILKNGDLEQKYSSFGFVAREERVLYAPVAGELQAIKAEGSLVAAEQEVANIVTVDISDIKSKNDNIEQQISEQILTMLKQGRNLQANQLFSKSDSSMLPTINLLRHDLSHNVLSHLNTYVYNLQPLMQERNFSLKQMNLADPVIENLRTEQKVLAHELKEKARIIETPTAGLISYKINPLAIDVNTETIQSMSYDQFINYYNAAKPSVSTNGTKIKEKLPIIRLIDTRYQYFLLQVANAKTSDFTVNNNYKLEVAGLGQVIEKCNLLRVTPDASGVLLLLKCDRNVESLLDKVAIKANLIKATHSGLIIPKAALLYDNVNRESTAYIYVVKAGFIEKEQVRVLESNEQNAIIQGLNEKETVIKDGAIIVLNPRQVKAGQQVT</sequence>
<keyword evidence="3" id="KW-1185">Reference proteome</keyword>
<dbReference type="Proteomes" id="UP001220478">
    <property type="component" value="Chromosome"/>
</dbReference>
<evidence type="ECO:0000256" key="1">
    <source>
        <dbReference type="SAM" id="Phobius"/>
    </source>
</evidence>
<feature type="transmembrane region" description="Helical" evidence="1">
    <location>
        <begin position="297"/>
        <end position="318"/>
    </location>
</feature>
<keyword evidence="1" id="KW-1133">Transmembrane helix</keyword>